<dbReference type="PRINTS" id="PR00081">
    <property type="entry name" value="GDHRDH"/>
</dbReference>
<organism evidence="4 5">
    <name type="scientific">Xylaria multiplex</name>
    <dbReference type="NCBI Taxonomy" id="323545"/>
    <lineage>
        <taxon>Eukaryota</taxon>
        <taxon>Fungi</taxon>
        <taxon>Dikarya</taxon>
        <taxon>Ascomycota</taxon>
        <taxon>Pezizomycotina</taxon>
        <taxon>Sordariomycetes</taxon>
        <taxon>Xylariomycetidae</taxon>
        <taxon>Xylariales</taxon>
        <taxon>Xylariaceae</taxon>
        <taxon>Xylaria</taxon>
    </lineage>
</organism>
<proteinExistence type="inferred from homology"/>
<dbReference type="EMBL" id="WUBL01000144">
    <property type="protein sequence ID" value="KAF2964604.1"/>
    <property type="molecule type" value="Genomic_DNA"/>
</dbReference>
<evidence type="ECO:0008006" key="6">
    <source>
        <dbReference type="Google" id="ProtNLM"/>
    </source>
</evidence>
<dbReference type="PANTHER" id="PTHR24320:SF236">
    <property type="entry name" value="SHORT-CHAIN DEHYDROGENASE-RELATED"/>
    <property type="match status" value="1"/>
</dbReference>
<evidence type="ECO:0000256" key="2">
    <source>
        <dbReference type="ARBA" id="ARBA00022857"/>
    </source>
</evidence>
<dbReference type="Pfam" id="PF11905">
    <property type="entry name" value="DUF3425"/>
    <property type="match status" value="1"/>
</dbReference>
<dbReference type="Proteomes" id="UP000481858">
    <property type="component" value="Unassembled WGS sequence"/>
</dbReference>
<comment type="caution">
    <text evidence="4">The sequence shown here is derived from an EMBL/GenBank/DDBJ whole genome shotgun (WGS) entry which is preliminary data.</text>
</comment>
<keyword evidence="3" id="KW-0560">Oxidoreductase</keyword>
<keyword evidence="5" id="KW-1185">Reference proteome</keyword>
<comment type="similarity">
    <text evidence="1">Belongs to the short-chain dehydrogenases/reductases (SDR) family.</text>
</comment>
<protein>
    <recommendedName>
        <fullName evidence="6">NAD(P)-binding protein</fullName>
    </recommendedName>
</protein>
<evidence type="ECO:0000313" key="5">
    <source>
        <dbReference type="Proteomes" id="UP000481858"/>
    </source>
</evidence>
<sequence>MFLNSSAAARGIEVDGQLALAWGAMSDFCCVINLAAESQQRIKVETFLHSMASIMYNLLDMHFEASSWDETIRLGLLSFSSSMFLPWSHLGMSLPHLNTTLREQFTRLTTNIPYLPPKLVIWLLIASAVTVSGELDNDWLYELLRYSSPPLDMTLFDGTVLATSQSPRRPDPTVDTHFIVMHGMNVGAAFQVIAQILDLACAQATGFNIRALTHTLPPPISPTIQQQIVPHQPYVDMLLWPSLRDRLLASPNAINEIELLLDMASGDLRVWGRTAWDPTGWEGNQDLPYPRSPPHPLIQPHTFDSLIMGAFTQLFPPSPTFTENDLPSLAGKVFIITGGNAGVGLELVKMLYAEGGTVYIACRSPTKITKELDEIKAVTTTTPGQSRLDILWNNAGISQAAPGTVTTQGHEIHMGTNSLGHFLLTQLLLPVLIKTAEISPKASVRVVFATSSVIELQGPPGGLSLAELVPGNHSKDRQRNYSASKAGCWFLASEFDRQLCKHGIVCLAPSPGTLRTKGWDNAPWSMRMVMRPFMHEPKMGAYTELWAGLAPEVTCDDGGQFVMPWGRLHPSPKKEIVESMKTTDEGGTGLAAEFWKWCEEQSKGYLDLVH</sequence>
<accession>A0A7C8INK5</accession>
<name>A0A7C8INK5_9PEZI</name>
<dbReference type="SUPFAM" id="SSF51735">
    <property type="entry name" value="NAD(P)-binding Rossmann-fold domains"/>
    <property type="match status" value="1"/>
</dbReference>
<dbReference type="OrthoDB" id="191139at2759"/>
<evidence type="ECO:0000256" key="1">
    <source>
        <dbReference type="ARBA" id="ARBA00006484"/>
    </source>
</evidence>
<dbReference type="InterPro" id="IPR002347">
    <property type="entry name" value="SDR_fam"/>
</dbReference>
<dbReference type="GO" id="GO:0016491">
    <property type="term" value="F:oxidoreductase activity"/>
    <property type="evidence" value="ECO:0007669"/>
    <property type="project" value="UniProtKB-KW"/>
</dbReference>
<dbReference type="AlphaFoldDB" id="A0A7C8INK5"/>
<keyword evidence="2" id="KW-0521">NADP</keyword>
<dbReference type="InterPro" id="IPR036291">
    <property type="entry name" value="NAD(P)-bd_dom_sf"/>
</dbReference>
<evidence type="ECO:0000256" key="3">
    <source>
        <dbReference type="ARBA" id="ARBA00023002"/>
    </source>
</evidence>
<gene>
    <name evidence="4" type="ORF">GQX73_g8960</name>
</gene>
<dbReference type="InParanoid" id="A0A7C8INK5"/>
<dbReference type="PANTHER" id="PTHR24320">
    <property type="entry name" value="RETINOL DEHYDROGENASE"/>
    <property type="match status" value="1"/>
</dbReference>
<reference evidence="4 5" key="1">
    <citation type="submission" date="2019-12" db="EMBL/GenBank/DDBJ databases">
        <title>Draft genome sequence of the ascomycete Xylaria multiplex DSM 110363.</title>
        <authorList>
            <person name="Buettner E."/>
            <person name="Kellner H."/>
        </authorList>
    </citation>
    <scope>NUCLEOTIDE SEQUENCE [LARGE SCALE GENOMIC DNA]</scope>
    <source>
        <strain evidence="4 5">DSM 110363</strain>
    </source>
</reference>
<dbReference type="Gene3D" id="3.40.50.720">
    <property type="entry name" value="NAD(P)-binding Rossmann-like Domain"/>
    <property type="match status" value="1"/>
</dbReference>
<dbReference type="InterPro" id="IPR021833">
    <property type="entry name" value="DUF3425"/>
</dbReference>
<evidence type="ECO:0000313" key="4">
    <source>
        <dbReference type="EMBL" id="KAF2964604.1"/>
    </source>
</evidence>